<dbReference type="AlphaFoldDB" id="A0ABC9CHC0"/>
<protein>
    <submittedName>
        <fullName evidence="1">Uncharacterized protein</fullName>
    </submittedName>
</protein>
<accession>A0ABC9CHC0</accession>
<reference evidence="1 2" key="2">
    <citation type="submission" date="2024-10" db="EMBL/GenBank/DDBJ databases">
        <authorList>
            <person name="Ryan C."/>
        </authorList>
    </citation>
    <scope>NUCLEOTIDE SEQUENCE [LARGE SCALE GENOMIC DNA]</scope>
</reference>
<evidence type="ECO:0000313" key="2">
    <source>
        <dbReference type="Proteomes" id="UP001497457"/>
    </source>
</evidence>
<dbReference type="Pfam" id="PF07893">
    <property type="entry name" value="DUF1668"/>
    <property type="match status" value="1"/>
</dbReference>
<proteinExistence type="predicted"/>
<dbReference type="Proteomes" id="UP001497457">
    <property type="component" value="Chromosome 3rd"/>
</dbReference>
<gene>
    <name evidence="1" type="ORF">URODEC1_LOCUS75260</name>
</gene>
<reference evidence="2" key="1">
    <citation type="submission" date="2024-06" db="EMBL/GenBank/DDBJ databases">
        <authorList>
            <person name="Ryan C."/>
        </authorList>
    </citation>
    <scope>NUCLEOTIDE SEQUENCE [LARGE SCALE GENOMIC DNA]</scope>
</reference>
<name>A0ABC9CHC0_9POAL</name>
<dbReference type="PANTHER" id="PTHR33085:SF88">
    <property type="entry name" value="OS08G0165000 PROTEIN"/>
    <property type="match status" value="1"/>
</dbReference>
<dbReference type="EMBL" id="OZ075113">
    <property type="protein sequence ID" value="CAL5020264.1"/>
    <property type="molecule type" value="Genomic_DNA"/>
</dbReference>
<organism evidence="1 2">
    <name type="scientific">Urochloa decumbens</name>
    <dbReference type="NCBI Taxonomy" id="240449"/>
    <lineage>
        <taxon>Eukaryota</taxon>
        <taxon>Viridiplantae</taxon>
        <taxon>Streptophyta</taxon>
        <taxon>Embryophyta</taxon>
        <taxon>Tracheophyta</taxon>
        <taxon>Spermatophyta</taxon>
        <taxon>Magnoliopsida</taxon>
        <taxon>Liliopsida</taxon>
        <taxon>Poales</taxon>
        <taxon>Poaceae</taxon>
        <taxon>PACMAD clade</taxon>
        <taxon>Panicoideae</taxon>
        <taxon>Panicodae</taxon>
        <taxon>Paniceae</taxon>
        <taxon>Melinidinae</taxon>
        <taxon>Urochloa</taxon>
    </lineage>
</organism>
<dbReference type="InterPro" id="IPR015915">
    <property type="entry name" value="Kelch-typ_b-propeller"/>
</dbReference>
<sequence>MSFRRFVNLITNDCAQNTYALRRIDMSRFFKNENVSSLLGLDPPPVKDCCLPDVMMNFYPPQREDSGIMEFMRVKNKVVATDQKCGACMYDPEMHAVRTLPRFVKPKNWPISIAMGNNLFVLDRAPNGNSTRNFEALVYDAPRPHRQGDWDWHALPSMPPPPCARNGNEDPTWADSCAAVEGGSHIWISATGGDAANAWTYSFDTQRLVWSKPADWTLPFCGIAEYIPELHKLWFGIASRDHGRVFCASDLAVASFSQEDRRPPVLHTVFDDMAGFSKEWRLVTAHAVHLGSGKFCIARFFDRSRPRSEDTPVHYEVKENCVVFAGVEVVSLEGKLHMVKHNSERYMLVDQELQWVL</sequence>
<dbReference type="PANTHER" id="PTHR33085">
    <property type="entry name" value="OS12G0113100 PROTEIN-RELATED"/>
    <property type="match status" value="1"/>
</dbReference>
<keyword evidence="2" id="KW-1185">Reference proteome</keyword>
<evidence type="ECO:0000313" key="1">
    <source>
        <dbReference type="EMBL" id="CAL5020264.1"/>
    </source>
</evidence>
<dbReference type="InterPro" id="IPR012871">
    <property type="entry name" value="DUF1668_ORYSA"/>
</dbReference>
<dbReference type="Gene3D" id="2.120.10.80">
    <property type="entry name" value="Kelch-type beta propeller"/>
    <property type="match status" value="1"/>
</dbReference>